<proteinExistence type="predicted"/>
<gene>
    <name evidence="1" type="ORF">SBA5_760021</name>
</gene>
<organism evidence="1 2">
    <name type="scientific">Candidatus Sulfuritelmatomonas gaucii</name>
    <dbReference type="NCBI Taxonomy" id="2043161"/>
    <lineage>
        <taxon>Bacteria</taxon>
        <taxon>Pseudomonadati</taxon>
        <taxon>Acidobacteriota</taxon>
        <taxon>Terriglobia</taxon>
        <taxon>Terriglobales</taxon>
        <taxon>Acidobacteriaceae</taxon>
        <taxon>Candidatus Sulfuritelmatomonas</taxon>
    </lineage>
</organism>
<evidence type="ECO:0000313" key="1">
    <source>
        <dbReference type="EMBL" id="SPE30193.1"/>
    </source>
</evidence>
<accession>A0A2N9M3Z9</accession>
<name>A0A2N9M3Z9_9BACT</name>
<evidence type="ECO:0000313" key="2">
    <source>
        <dbReference type="Proteomes" id="UP000239735"/>
    </source>
</evidence>
<sequence length="62" mass="6787">MRRGGQVAVGPLVFLPRGPCAATRTPPEIFCGGKNNSAIRASFCLNPELTDRPVPIWRMLHL</sequence>
<protein>
    <submittedName>
        <fullName evidence="1">Uncharacterized protein</fullName>
    </submittedName>
</protein>
<dbReference type="Proteomes" id="UP000239735">
    <property type="component" value="Unassembled WGS sequence"/>
</dbReference>
<dbReference type="AlphaFoldDB" id="A0A2N9M3Z9"/>
<reference evidence="2" key="1">
    <citation type="submission" date="2018-02" db="EMBL/GenBank/DDBJ databases">
        <authorList>
            <person name="Hausmann B."/>
        </authorList>
    </citation>
    <scope>NUCLEOTIDE SEQUENCE [LARGE SCALE GENOMIC DNA]</scope>
    <source>
        <strain evidence="2">Peat soil MAG SbA5</strain>
    </source>
</reference>
<dbReference type="EMBL" id="OKRB01000137">
    <property type="protein sequence ID" value="SPE30193.1"/>
    <property type="molecule type" value="Genomic_DNA"/>
</dbReference>